<dbReference type="VEuPathDB" id="FungiDB:H310_08355"/>
<comment type="caution">
    <text evidence="2">The sequence shown here is derived from an EMBL/GenBank/DDBJ whole genome shotgun (WGS) entry which is preliminary data.</text>
</comment>
<organism evidence="2 3">
    <name type="scientific">Aphanomyces invadans</name>
    <dbReference type="NCBI Taxonomy" id="157072"/>
    <lineage>
        <taxon>Eukaryota</taxon>
        <taxon>Sar</taxon>
        <taxon>Stramenopiles</taxon>
        <taxon>Oomycota</taxon>
        <taxon>Saprolegniomycetes</taxon>
        <taxon>Saprolegniales</taxon>
        <taxon>Verrucalvaceae</taxon>
        <taxon>Aphanomyces</taxon>
    </lineage>
</organism>
<evidence type="ECO:0000313" key="2">
    <source>
        <dbReference type="EMBL" id="RHY28599.1"/>
    </source>
</evidence>
<gene>
    <name evidence="2" type="ORF">DYB32_005852</name>
</gene>
<sequence length="188" mass="20862">MTDFRGMHFREEDEPAAHRAFVRPLRLVHVDGMIRTVLSRFDSFAKATVLSVVPWTHKTPSKRPSKAELVMGNHGVFYGISVAYNDRDTPSQLMLLCHNETEQHRFVASLRSLVHTARVGAGLESEASSPPPQDSKPTRLRPKKPSRTISAASGLKARRRVGELGHTMSALPGSSYNGIKAKYRTSSK</sequence>
<evidence type="ECO:0000256" key="1">
    <source>
        <dbReference type="SAM" id="MobiDB-lite"/>
    </source>
</evidence>
<name>A0A3R7CZ20_9STRA</name>
<protein>
    <submittedName>
        <fullName evidence="2">Uncharacterized protein</fullName>
    </submittedName>
</protein>
<dbReference type="AlphaFoldDB" id="A0A3R7CZ20"/>
<accession>A0A3R7CZ20</accession>
<proteinExistence type="predicted"/>
<dbReference type="Proteomes" id="UP000285060">
    <property type="component" value="Unassembled WGS sequence"/>
</dbReference>
<evidence type="ECO:0000313" key="3">
    <source>
        <dbReference type="Proteomes" id="UP000285060"/>
    </source>
</evidence>
<keyword evidence="3" id="KW-1185">Reference proteome</keyword>
<dbReference type="EMBL" id="QUSY01000558">
    <property type="protein sequence ID" value="RHY28599.1"/>
    <property type="molecule type" value="Genomic_DNA"/>
</dbReference>
<feature type="region of interest" description="Disordered" evidence="1">
    <location>
        <begin position="121"/>
        <end position="188"/>
    </location>
</feature>
<reference evidence="2 3" key="1">
    <citation type="submission" date="2018-08" db="EMBL/GenBank/DDBJ databases">
        <title>Aphanomyces genome sequencing and annotation.</title>
        <authorList>
            <person name="Minardi D."/>
            <person name="Oidtmann B."/>
            <person name="Van Der Giezen M."/>
            <person name="Studholme D.J."/>
        </authorList>
    </citation>
    <scope>NUCLEOTIDE SEQUENCE [LARGE SCALE GENOMIC DNA]</scope>
    <source>
        <strain evidence="2 3">NJM0002</strain>
    </source>
</reference>